<evidence type="ECO:0000256" key="6">
    <source>
        <dbReference type="ARBA" id="ARBA00022705"/>
    </source>
</evidence>
<evidence type="ECO:0000259" key="20">
    <source>
        <dbReference type="SMART" id="SM00482"/>
    </source>
</evidence>
<evidence type="ECO:0000256" key="14">
    <source>
        <dbReference type="ARBA" id="ARBA00049244"/>
    </source>
</evidence>
<dbReference type="FunFam" id="1.10.150.20:FF:000003">
    <property type="entry name" value="DNA polymerase I"/>
    <property type="match status" value="1"/>
</dbReference>
<dbReference type="Gene3D" id="3.40.50.1010">
    <property type="entry name" value="5'-nuclease"/>
    <property type="match status" value="1"/>
</dbReference>
<evidence type="ECO:0000256" key="5">
    <source>
        <dbReference type="ARBA" id="ARBA00022695"/>
    </source>
</evidence>
<keyword evidence="13 16" id="KW-0234">DNA repair</keyword>
<dbReference type="GO" id="GO:0006302">
    <property type="term" value="P:double-strand break repair"/>
    <property type="evidence" value="ECO:0007669"/>
    <property type="project" value="TreeGrafter"/>
</dbReference>
<name>B3EMM5_CHLPB</name>
<gene>
    <name evidence="16" type="primary">polA</name>
    <name evidence="21" type="ordered locus">Cphamn1_0540</name>
</gene>
<sequence length="936" mass="104265">MVSLHKSDQSQLSFEMSTTAITEKPQGSKKPSLFLLDGMALVYRSFFALQRAGMSTKDGIPTGAAYGFLMTLLKIFETGKPEYLAVAFDSKEKTFRHELYAPYKANRPEPPEDLIAQLELIFKLVEAFRIPILKQPGYEADDLIGSAVRQFEKQCEIVIVTPDKDLAQLVNEGVSILKPGRNRNELDTMGCDEVKKQFGVPPECFIDFLTLTGDSSDNIPGAKGIGPKTASKLLTTYGTLENVLAHIEELAPRSRKSLEEFETNRKLIQALVTIRTDIELDTTLPELASGEPDSVKLFGLLEKLEMNSVAEKIPHIFPGSTPPRTGLQEQSEPSFSPPEGAAYHLIDTEAALTELTNTLEKQSSFSIDTETTSLNTFEAELVGISICWKPGEAYFIHFTDKELSAKTFPGKLQDVLENPDIKKTGQNLKYDILVLKNHHVRLAPVGFDTMLASYVINPEEKHNLDDLAKKHLNHRTITYSELTGTGKKAIPIREVPIDRLTVYACQDADVALQLEQKQKILLGENSELEQLCVNIEFPLVEVLADMEYLGIALDTAQLERTAETVNRQLLELTERIYDTAGTIFNIDSPKQLGNVLFNVLGLPAKKTTKTGFSTNVQVLEDLSLIHPVAKDLLEYRSLQKLKTTYIDALPKILNPKTGRVHTSFNQHITATGRLSSSNPNLQNIPIRTPLGREIRKAFIPSTSDRYLLSADYSQIELRIAAEISQDSHLIDAFRNREDIHTATAKTIFDTDDITKDMRRKAKEVNFGVLYGIQPYGLAQRLNISQKEAKAIIDTYISKYPGLFSALQTTITEAAEKGYVTTLTGRRRYIENLRSRNRNIRMAAERAAMNTPIQGTAADIIKCAMGLVSEAIKKKRMQSAMLLQVHDELVFETTEEEKAALAEIAEGCMQKAAELCGLETVPVEVEIGTGKNWLEAH</sequence>
<dbReference type="SMART" id="SM00474">
    <property type="entry name" value="35EXOc"/>
    <property type="match status" value="1"/>
</dbReference>
<dbReference type="STRING" id="331678.Cphamn1_0540"/>
<dbReference type="CDD" id="cd09898">
    <property type="entry name" value="H3TH_53EXO"/>
    <property type="match status" value="1"/>
</dbReference>
<evidence type="ECO:0000256" key="7">
    <source>
        <dbReference type="ARBA" id="ARBA00022722"/>
    </source>
</evidence>
<dbReference type="Gene3D" id="1.10.150.20">
    <property type="entry name" value="5' to 3' exonuclease, C-terminal subdomain"/>
    <property type="match status" value="2"/>
</dbReference>
<dbReference type="Pfam" id="PF01612">
    <property type="entry name" value="DNA_pol_A_exo1"/>
    <property type="match status" value="1"/>
</dbReference>
<dbReference type="InterPro" id="IPR002298">
    <property type="entry name" value="DNA_polymerase_A"/>
</dbReference>
<dbReference type="GO" id="GO:0003887">
    <property type="term" value="F:DNA-directed DNA polymerase activity"/>
    <property type="evidence" value="ECO:0007669"/>
    <property type="project" value="UniProtKB-UniRule"/>
</dbReference>
<keyword evidence="5 16" id="KW-0548">Nucleotidyltransferase</keyword>
<evidence type="ECO:0000256" key="8">
    <source>
        <dbReference type="ARBA" id="ARBA00022763"/>
    </source>
</evidence>
<evidence type="ECO:0000256" key="13">
    <source>
        <dbReference type="ARBA" id="ARBA00023204"/>
    </source>
</evidence>
<dbReference type="EC" id="2.7.7.7" evidence="2 15"/>
<dbReference type="InterPro" id="IPR029060">
    <property type="entry name" value="PIN-like_dom_sf"/>
</dbReference>
<dbReference type="InterPro" id="IPR002421">
    <property type="entry name" value="5-3_exonuclease"/>
</dbReference>
<evidence type="ECO:0000256" key="12">
    <source>
        <dbReference type="ARBA" id="ARBA00023125"/>
    </source>
</evidence>
<dbReference type="InterPro" id="IPR002562">
    <property type="entry name" value="3'-5'_exonuclease_dom"/>
</dbReference>
<dbReference type="InterPro" id="IPR020046">
    <property type="entry name" value="5-3_exonucl_a-hlix_arch_N"/>
</dbReference>
<dbReference type="FunFam" id="1.10.150.20:FF:000002">
    <property type="entry name" value="DNA polymerase I"/>
    <property type="match status" value="1"/>
</dbReference>
<feature type="region of interest" description="Disordered" evidence="17">
    <location>
        <begin position="316"/>
        <end position="337"/>
    </location>
</feature>
<keyword evidence="11 16" id="KW-0239">DNA-directed DNA polymerase</keyword>
<evidence type="ECO:0000256" key="17">
    <source>
        <dbReference type="SAM" id="MobiDB-lite"/>
    </source>
</evidence>
<dbReference type="SUPFAM" id="SSF47807">
    <property type="entry name" value="5' to 3' exonuclease, C-terminal subdomain"/>
    <property type="match status" value="1"/>
</dbReference>
<dbReference type="CDD" id="cd06139">
    <property type="entry name" value="DNA_polA_I_Ecoli_like_exo"/>
    <property type="match status" value="1"/>
</dbReference>
<comment type="similarity">
    <text evidence="1 16">Belongs to the DNA polymerase type-A family.</text>
</comment>
<dbReference type="SMART" id="SM00475">
    <property type="entry name" value="53EXOc"/>
    <property type="match status" value="1"/>
</dbReference>
<dbReference type="Gene3D" id="3.30.420.10">
    <property type="entry name" value="Ribonuclease H-like superfamily/Ribonuclease H"/>
    <property type="match status" value="1"/>
</dbReference>
<dbReference type="SMART" id="SM00279">
    <property type="entry name" value="HhH2"/>
    <property type="match status" value="1"/>
</dbReference>
<dbReference type="AlphaFoldDB" id="B3EMM5"/>
<keyword evidence="9 16" id="KW-0378">Hydrolase</keyword>
<dbReference type="InterPro" id="IPR020045">
    <property type="entry name" value="DNA_polI_H3TH"/>
</dbReference>
<keyword evidence="8 16" id="KW-0227">DNA damage</keyword>
<proteinExistence type="inferred from homology"/>
<dbReference type="EMBL" id="CP001101">
    <property type="protein sequence ID" value="ACE03503.1"/>
    <property type="molecule type" value="Genomic_DNA"/>
</dbReference>
<dbReference type="GO" id="GO:0008409">
    <property type="term" value="F:5'-3' exonuclease activity"/>
    <property type="evidence" value="ECO:0007669"/>
    <property type="project" value="UniProtKB-UniRule"/>
</dbReference>
<dbReference type="GO" id="GO:0006261">
    <property type="term" value="P:DNA-templated DNA replication"/>
    <property type="evidence" value="ECO:0007669"/>
    <property type="project" value="UniProtKB-UniRule"/>
</dbReference>
<dbReference type="FunFam" id="1.20.1060.10:FF:000001">
    <property type="entry name" value="DNA polymerase I"/>
    <property type="match status" value="1"/>
</dbReference>
<keyword evidence="6 16" id="KW-0235">DNA replication</keyword>
<dbReference type="PRINTS" id="PR00868">
    <property type="entry name" value="DNAPOLI"/>
</dbReference>
<protein>
    <recommendedName>
        <fullName evidence="3 15">DNA polymerase I</fullName>
        <ecNumber evidence="2 15">2.7.7.7</ecNumber>
    </recommendedName>
</protein>
<evidence type="ECO:0000256" key="10">
    <source>
        <dbReference type="ARBA" id="ARBA00022839"/>
    </source>
</evidence>
<accession>B3EMM5</accession>
<evidence type="ECO:0000313" key="21">
    <source>
        <dbReference type="EMBL" id="ACE03503.1"/>
    </source>
</evidence>
<keyword evidence="10 16" id="KW-0269">Exonuclease</keyword>
<dbReference type="SUPFAM" id="SSF56672">
    <property type="entry name" value="DNA/RNA polymerases"/>
    <property type="match status" value="1"/>
</dbReference>
<keyword evidence="7" id="KW-0540">Nuclease</keyword>
<dbReference type="InterPro" id="IPR043502">
    <property type="entry name" value="DNA/RNA_pol_sf"/>
</dbReference>
<organism evidence="21">
    <name type="scientific">Chlorobium phaeobacteroides (strain BS1)</name>
    <dbReference type="NCBI Taxonomy" id="331678"/>
    <lineage>
        <taxon>Bacteria</taxon>
        <taxon>Pseudomonadati</taxon>
        <taxon>Chlorobiota</taxon>
        <taxon>Chlorobiia</taxon>
        <taxon>Chlorobiales</taxon>
        <taxon>Chlorobiaceae</taxon>
        <taxon>Chlorobium/Pelodictyon group</taxon>
        <taxon>Chlorobium</taxon>
    </lineage>
</organism>
<evidence type="ECO:0000256" key="9">
    <source>
        <dbReference type="ARBA" id="ARBA00022801"/>
    </source>
</evidence>
<evidence type="ECO:0000256" key="15">
    <source>
        <dbReference type="NCBIfam" id="TIGR00593"/>
    </source>
</evidence>
<dbReference type="PANTHER" id="PTHR10133">
    <property type="entry name" value="DNA POLYMERASE I"/>
    <property type="match status" value="1"/>
</dbReference>
<dbReference type="CDD" id="cd08637">
    <property type="entry name" value="DNA_pol_A_pol_I_C"/>
    <property type="match status" value="1"/>
</dbReference>
<dbReference type="NCBIfam" id="NF004397">
    <property type="entry name" value="PRK05755.1"/>
    <property type="match status" value="1"/>
</dbReference>
<evidence type="ECO:0000256" key="3">
    <source>
        <dbReference type="ARBA" id="ARBA00020311"/>
    </source>
</evidence>
<dbReference type="SUPFAM" id="SSF53098">
    <property type="entry name" value="Ribonuclease H-like"/>
    <property type="match status" value="1"/>
</dbReference>
<evidence type="ECO:0000256" key="4">
    <source>
        <dbReference type="ARBA" id="ARBA00022679"/>
    </source>
</evidence>
<comment type="function">
    <text evidence="16">In addition to polymerase activity, this DNA polymerase exhibits 3'-5' and 5'-3' exonuclease activity.</text>
</comment>
<comment type="catalytic activity">
    <reaction evidence="14 16">
        <text>DNA(n) + a 2'-deoxyribonucleoside 5'-triphosphate = DNA(n+1) + diphosphate</text>
        <dbReference type="Rhea" id="RHEA:22508"/>
        <dbReference type="Rhea" id="RHEA-COMP:17339"/>
        <dbReference type="Rhea" id="RHEA-COMP:17340"/>
        <dbReference type="ChEBI" id="CHEBI:33019"/>
        <dbReference type="ChEBI" id="CHEBI:61560"/>
        <dbReference type="ChEBI" id="CHEBI:173112"/>
        <dbReference type="EC" id="2.7.7.7"/>
    </reaction>
</comment>
<evidence type="ECO:0000256" key="11">
    <source>
        <dbReference type="ARBA" id="ARBA00022932"/>
    </source>
</evidence>
<dbReference type="KEGG" id="cpb:Cphamn1_0540"/>
<dbReference type="InterPro" id="IPR012337">
    <property type="entry name" value="RNaseH-like_sf"/>
</dbReference>
<dbReference type="InterPro" id="IPR018320">
    <property type="entry name" value="DNA_polymerase_1"/>
</dbReference>
<dbReference type="Gene3D" id="3.30.70.370">
    <property type="match status" value="1"/>
</dbReference>
<dbReference type="eggNOG" id="COG0749">
    <property type="taxonomic scope" value="Bacteria"/>
</dbReference>
<dbReference type="GO" id="GO:0003677">
    <property type="term" value="F:DNA binding"/>
    <property type="evidence" value="ECO:0007669"/>
    <property type="project" value="UniProtKB-UniRule"/>
</dbReference>
<evidence type="ECO:0000259" key="18">
    <source>
        <dbReference type="SMART" id="SM00474"/>
    </source>
</evidence>
<reference evidence="21" key="1">
    <citation type="submission" date="2008-06" db="EMBL/GenBank/DDBJ databases">
        <title>Complete sequence of Chlorobium phaeobacteroides BS1.</title>
        <authorList>
            <consortium name="US DOE Joint Genome Institute"/>
            <person name="Lucas S."/>
            <person name="Copeland A."/>
            <person name="Lapidus A."/>
            <person name="Glavina del Rio T."/>
            <person name="Dalin E."/>
            <person name="Tice H."/>
            <person name="Bruce D."/>
            <person name="Goodwin L."/>
            <person name="Pitluck S."/>
            <person name="Schmutz J."/>
            <person name="Larimer F."/>
            <person name="Land M."/>
            <person name="Hauser L."/>
            <person name="Kyrpides N."/>
            <person name="Ovchinnikova G."/>
            <person name="Li T."/>
            <person name="Liu Z."/>
            <person name="Zhao F."/>
            <person name="Overmann J."/>
            <person name="Bryant D.A."/>
            <person name="Richardson P."/>
        </authorList>
    </citation>
    <scope>NUCLEOTIDE SEQUENCE [LARGE SCALE GENOMIC DNA]</scope>
    <source>
        <strain evidence="21">BS1</strain>
    </source>
</reference>
<feature type="domain" description="5'-3' exonuclease" evidence="19">
    <location>
        <begin position="29"/>
        <end position="290"/>
    </location>
</feature>
<dbReference type="InterPro" id="IPR008918">
    <property type="entry name" value="HhH2"/>
</dbReference>
<dbReference type="Pfam" id="PF01367">
    <property type="entry name" value="5_3_exonuc"/>
    <property type="match status" value="1"/>
</dbReference>
<evidence type="ECO:0000259" key="19">
    <source>
        <dbReference type="SMART" id="SM00475"/>
    </source>
</evidence>
<dbReference type="HOGENOM" id="CLU_004675_0_0_10"/>
<dbReference type="NCBIfam" id="TIGR00593">
    <property type="entry name" value="pola"/>
    <property type="match status" value="1"/>
</dbReference>
<evidence type="ECO:0000256" key="16">
    <source>
        <dbReference type="RuleBase" id="RU004460"/>
    </source>
</evidence>
<dbReference type="Gene3D" id="1.20.1060.10">
    <property type="entry name" value="Taq DNA Polymerase, Chain T, domain 4"/>
    <property type="match status" value="1"/>
</dbReference>
<dbReference type="InterPro" id="IPR036397">
    <property type="entry name" value="RNaseH_sf"/>
</dbReference>
<feature type="domain" description="3'-5' exonuclease" evidence="18">
    <location>
        <begin position="343"/>
        <end position="522"/>
    </location>
</feature>
<dbReference type="eggNOG" id="COG0258">
    <property type="taxonomic scope" value="Bacteria"/>
</dbReference>
<dbReference type="Pfam" id="PF00476">
    <property type="entry name" value="DNA_pol_A"/>
    <property type="match status" value="1"/>
</dbReference>
<dbReference type="GO" id="GO:0008408">
    <property type="term" value="F:3'-5' exonuclease activity"/>
    <property type="evidence" value="ECO:0007669"/>
    <property type="project" value="UniProtKB-UniRule"/>
</dbReference>
<dbReference type="SUPFAM" id="SSF88723">
    <property type="entry name" value="PIN domain-like"/>
    <property type="match status" value="1"/>
</dbReference>
<dbReference type="PANTHER" id="PTHR10133:SF27">
    <property type="entry name" value="DNA POLYMERASE NU"/>
    <property type="match status" value="1"/>
</dbReference>
<evidence type="ECO:0000256" key="2">
    <source>
        <dbReference type="ARBA" id="ARBA00012417"/>
    </source>
</evidence>
<dbReference type="SMART" id="SM00482">
    <property type="entry name" value="POLAc"/>
    <property type="match status" value="1"/>
</dbReference>
<dbReference type="InterPro" id="IPR001098">
    <property type="entry name" value="DNA-dir_DNA_pol_A_palm_dom"/>
</dbReference>
<dbReference type="Pfam" id="PF02739">
    <property type="entry name" value="5_3_exonuc_N"/>
    <property type="match status" value="1"/>
</dbReference>
<keyword evidence="4 16" id="KW-0808">Transferase</keyword>
<evidence type="ECO:0000256" key="1">
    <source>
        <dbReference type="ARBA" id="ARBA00007705"/>
    </source>
</evidence>
<dbReference type="CDD" id="cd09859">
    <property type="entry name" value="PIN_53EXO"/>
    <property type="match status" value="1"/>
</dbReference>
<feature type="domain" description="DNA-directed DNA polymerase family A palm" evidence="20">
    <location>
        <begin position="691"/>
        <end position="896"/>
    </location>
</feature>
<keyword evidence="12 16" id="KW-0238">DNA-binding</keyword>
<dbReference type="InterPro" id="IPR036279">
    <property type="entry name" value="5-3_exonuclease_C_sf"/>
</dbReference>